<feature type="domain" description="NAD-dependent epimerase/dehydratase" evidence="1">
    <location>
        <begin position="4"/>
        <end position="217"/>
    </location>
</feature>
<dbReference type="Pfam" id="PF01370">
    <property type="entry name" value="Epimerase"/>
    <property type="match status" value="1"/>
</dbReference>
<reference evidence="2 3" key="1">
    <citation type="submission" date="2020-07" db="EMBL/GenBank/DDBJ databases">
        <title>Sequencing the genomes of 1000 actinobacteria strains.</title>
        <authorList>
            <person name="Klenk H.-P."/>
        </authorList>
    </citation>
    <scope>NUCLEOTIDE SEQUENCE [LARGE SCALE GENOMIC DNA]</scope>
    <source>
        <strain evidence="2 3">DSM 103164</strain>
    </source>
</reference>
<evidence type="ECO:0000259" key="1">
    <source>
        <dbReference type="Pfam" id="PF01370"/>
    </source>
</evidence>
<dbReference type="Proteomes" id="UP000527616">
    <property type="component" value="Unassembled WGS sequence"/>
</dbReference>
<proteinExistence type="predicted"/>
<dbReference type="AlphaFoldDB" id="A0A7Z0D8M6"/>
<evidence type="ECO:0000313" key="2">
    <source>
        <dbReference type="EMBL" id="NYI70794.1"/>
    </source>
</evidence>
<accession>A0A7Z0D8M6</accession>
<dbReference type="InterPro" id="IPR001509">
    <property type="entry name" value="Epimerase_deHydtase"/>
</dbReference>
<dbReference type="InterPro" id="IPR036291">
    <property type="entry name" value="NAD(P)-bd_dom_sf"/>
</dbReference>
<keyword evidence="3" id="KW-1185">Reference proteome</keyword>
<protein>
    <submittedName>
        <fullName evidence="2">Nucleoside-diphosphate-sugar epimerase</fullName>
    </submittedName>
</protein>
<name>A0A7Z0D8M6_9ACTN</name>
<sequence length="312" mass="32565">MRHLITGAGQIGGQLADDLLADGHEVVVLRRSAPAADASGRGPRTFAGDAADRDLLRRAAEGCAAIHHCIHAAYDARVWRRELPGREQAVMDVAAELGVPVIFPESVYAFGHAAADLAEGAPFAPVEDKGRVRAELMAARAAHAARTVSVVASDVIGPSATPAASVALSTVIGPVAAGRTAWVLADPDQPHSLTTIPDLTRAMRYAADHADAIAPGGDAIVHAPTDGAPTLREIAAETARIADTGREPRIVSVPAGLLRALGPVNRLIKELAASSYLWRRPAVLRPGILTEREGLTPTPWRDAVASTMPRSA</sequence>
<organism evidence="2 3">
    <name type="scientific">Naumannella cuiyingiana</name>
    <dbReference type="NCBI Taxonomy" id="1347891"/>
    <lineage>
        <taxon>Bacteria</taxon>
        <taxon>Bacillati</taxon>
        <taxon>Actinomycetota</taxon>
        <taxon>Actinomycetes</taxon>
        <taxon>Propionibacteriales</taxon>
        <taxon>Propionibacteriaceae</taxon>
        <taxon>Naumannella</taxon>
    </lineage>
</organism>
<dbReference type="EMBL" id="JACBZS010000001">
    <property type="protein sequence ID" value="NYI70794.1"/>
    <property type="molecule type" value="Genomic_DNA"/>
</dbReference>
<dbReference type="SUPFAM" id="SSF51735">
    <property type="entry name" value="NAD(P)-binding Rossmann-fold domains"/>
    <property type="match status" value="1"/>
</dbReference>
<gene>
    <name evidence="2" type="ORF">GGQ54_001354</name>
</gene>
<dbReference type="Gene3D" id="3.40.50.720">
    <property type="entry name" value="NAD(P)-binding Rossmann-like Domain"/>
    <property type="match status" value="1"/>
</dbReference>
<dbReference type="RefSeq" id="WP_179444703.1">
    <property type="nucleotide sequence ID" value="NZ_JACBZS010000001.1"/>
</dbReference>
<comment type="caution">
    <text evidence="2">The sequence shown here is derived from an EMBL/GenBank/DDBJ whole genome shotgun (WGS) entry which is preliminary data.</text>
</comment>
<evidence type="ECO:0000313" key="3">
    <source>
        <dbReference type="Proteomes" id="UP000527616"/>
    </source>
</evidence>